<dbReference type="SUPFAM" id="SSF55469">
    <property type="entry name" value="FMN-dependent nitroreductase-like"/>
    <property type="match status" value="1"/>
</dbReference>
<reference evidence="2" key="1">
    <citation type="journal article" date="2014" name="Front. Microbiol.">
        <title>High frequency of phylogenetically diverse reductive dehalogenase-homologous genes in deep subseafloor sedimentary metagenomes.</title>
        <authorList>
            <person name="Kawai M."/>
            <person name="Futagami T."/>
            <person name="Toyoda A."/>
            <person name="Takaki Y."/>
            <person name="Nishi S."/>
            <person name="Hori S."/>
            <person name="Arai W."/>
            <person name="Tsubouchi T."/>
            <person name="Morono Y."/>
            <person name="Uchiyama I."/>
            <person name="Ito T."/>
            <person name="Fujiyama A."/>
            <person name="Inagaki F."/>
            <person name="Takami H."/>
        </authorList>
    </citation>
    <scope>NUCLEOTIDE SEQUENCE</scope>
    <source>
        <strain evidence="2">Expedition CK06-06</strain>
    </source>
</reference>
<dbReference type="PANTHER" id="PTHR43745:SF2">
    <property type="entry name" value="NITROREDUCTASE MJ1384-RELATED"/>
    <property type="match status" value="1"/>
</dbReference>
<dbReference type="EMBL" id="BARW01008279">
    <property type="protein sequence ID" value="GAI82634.1"/>
    <property type="molecule type" value="Genomic_DNA"/>
</dbReference>
<accession>X1TRH3</accession>
<dbReference type="CDD" id="cd02142">
    <property type="entry name" value="McbC_SagB-like_oxidoreductase"/>
    <property type="match status" value="1"/>
</dbReference>
<organism evidence="2">
    <name type="scientific">marine sediment metagenome</name>
    <dbReference type="NCBI Taxonomy" id="412755"/>
    <lineage>
        <taxon>unclassified sequences</taxon>
        <taxon>metagenomes</taxon>
        <taxon>ecological metagenomes</taxon>
    </lineage>
</organism>
<proteinExistence type="predicted"/>
<protein>
    <recommendedName>
        <fullName evidence="1">Nitroreductase domain-containing protein</fullName>
    </recommendedName>
</protein>
<dbReference type="InterPro" id="IPR052544">
    <property type="entry name" value="Bacteriocin_Proc_Enz"/>
</dbReference>
<feature type="domain" description="Nitroreductase" evidence="1">
    <location>
        <begin position="7"/>
        <end position="185"/>
    </location>
</feature>
<dbReference type="AlphaFoldDB" id="X1TRH3"/>
<dbReference type="Gene3D" id="3.40.109.10">
    <property type="entry name" value="NADH Oxidase"/>
    <property type="match status" value="1"/>
</dbReference>
<dbReference type="NCBIfam" id="TIGR03605">
    <property type="entry name" value="antibiot_sagB"/>
    <property type="match status" value="1"/>
</dbReference>
<dbReference type="Pfam" id="PF00881">
    <property type="entry name" value="Nitroreductase"/>
    <property type="match status" value="1"/>
</dbReference>
<comment type="caution">
    <text evidence="2">The sequence shown here is derived from an EMBL/GenBank/DDBJ whole genome shotgun (WGS) entry which is preliminary data.</text>
</comment>
<evidence type="ECO:0000259" key="1">
    <source>
        <dbReference type="Pfam" id="PF00881"/>
    </source>
</evidence>
<dbReference type="InterPro" id="IPR029479">
    <property type="entry name" value="Nitroreductase"/>
</dbReference>
<dbReference type="InterPro" id="IPR020051">
    <property type="entry name" value="SagB-type_dehydrogenase"/>
</dbReference>
<dbReference type="InterPro" id="IPR000415">
    <property type="entry name" value="Nitroreductase-like"/>
</dbReference>
<name>X1TRH3_9ZZZZ</name>
<sequence length="187" mass="20560">MSLEETIARRRSVREYKGEPLSLSQLSQVLWAAQGLTDARGLRAAPSAGATYPLEVFVLIGRDGVEGLEPGMYHYNVTKHSLNLYKEGDQRRELSIAARDQEFIAQAPVDIVICAIYERTCMYYGPRGERYVHMDLGHVGENVSLQAVALGLATVMVGAFDDEQVSAVMGLAKEVKPLYIIPLGKSS</sequence>
<gene>
    <name evidence="2" type="ORF">S12H4_17021</name>
</gene>
<dbReference type="PANTHER" id="PTHR43745">
    <property type="entry name" value="NITROREDUCTASE MJ1384-RELATED"/>
    <property type="match status" value="1"/>
</dbReference>
<dbReference type="GO" id="GO:0016491">
    <property type="term" value="F:oxidoreductase activity"/>
    <property type="evidence" value="ECO:0007669"/>
    <property type="project" value="InterPro"/>
</dbReference>
<evidence type="ECO:0000313" key="2">
    <source>
        <dbReference type="EMBL" id="GAI82634.1"/>
    </source>
</evidence>